<keyword evidence="4" id="KW-0548">Nucleotidyltransferase</keyword>
<dbReference type="PANTHER" id="PTHR41694:SF3">
    <property type="entry name" value="RNA-DIRECTED DNA POLYMERASE-RELATED"/>
    <property type="match status" value="1"/>
</dbReference>
<evidence type="ECO:0000256" key="2">
    <source>
        <dbReference type="ARBA" id="ARBA00012180"/>
    </source>
</evidence>
<evidence type="ECO:0000313" key="12">
    <source>
        <dbReference type="Proteomes" id="UP000796761"/>
    </source>
</evidence>
<feature type="domain" description="Integrase catalytic" evidence="10">
    <location>
        <begin position="411"/>
        <end position="573"/>
    </location>
</feature>
<evidence type="ECO:0000256" key="1">
    <source>
        <dbReference type="ARBA" id="ARBA00010879"/>
    </source>
</evidence>
<evidence type="ECO:0000259" key="9">
    <source>
        <dbReference type="PROSITE" id="PS50878"/>
    </source>
</evidence>
<name>A0A8K1D6U3_9PASS</name>
<dbReference type="InterPro" id="IPR000477">
    <property type="entry name" value="RT_dom"/>
</dbReference>
<dbReference type="SUPFAM" id="SSF56672">
    <property type="entry name" value="DNA/RNA polymerases"/>
    <property type="match status" value="1"/>
</dbReference>
<dbReference type="EMBL" id="SWJQ01002717">
    <property type="protein sequence ID" value="TRZ06245.1"/>
    <property type="molecule type" value="Genomic_DNA"/>
</dbReference>
<evidence type="ECO:0000259" key="10">
    <source>
        <dbReference type="PROSITE" id="PS50994"/>
    </source>
</evidence>
<keyword evidence="5" id="KW-0540">Nuclease</keyword>
<comment type="caution">
    <text evidence="11">The sequence shown here is derived from an EMBL/GenBank/DDBJ whole genome shotgun (WGS) entry which is preliminary data.</text>
</comment>
<evidence type="ECO:0000256" key="7">
    <source>
        <dbReference type="ARBA" id="ARBA00022801"/>
    </source>
</evidence>
<dbReference type="Pfam" id="PF00665">
    <property type="entry name" value="rve"/>
    <property type="match status" value="1"/>
</dbReference>
<dbReference type="AlphaFoldDB" id="A0A8K1D6U3"/>
<protein>
    <recommendedName>
        <fullName evidence="2">ribonuclease H</fullName>
        <ecNumber evidence="2">3.1.26.4</ecNumber>
    </recommendedName>
</protein>
<dbReference type="PANTHER" id="PTHR41694">
    <property type="entry name" value="ENDOGENOUS RETROVIRUS GROUP K MEMBER POL PROTEIN"/>
    <property type="match status" value="1"/>
</dbReference>
<evidence type="ECO:0000256" key="4">
    <source>
        <dbReference type="ARBA" id="ARBA00022695"/>
    </source>
</evidence>
<dbReference type="SUPFAM" id="SSF53098">
    <property type="entry name" value="Ribonuclease H-like"/>
    <property type="match status" value="2"/>
</dbReference>
<dbReference type="InterPro" id="IPR012337">
    <property type="entry name" value="RNaseH-like_sf"/>
</dbReference>
<dbReference type="OrthoDB" id="6773263at2759"/>
<keyword evidence="12" id="KW-1185">Reference proteome</keyword>
<organism evidence="11 12">
    <name type="scientific">Zosterops borbonicus</name>
    <dbReference type="NCBI Taxonomy" id="364589"/>
    <lineage>
        <taxon>Eukaryota</taxon>
        <taxon>Metazoa</taxon>
        <taxon>Chordata</taxon>
        <taxon>Craniata</taxon>
        <taxon>Vertebrata</taxon>
        <taxon>Euteleostomi</taxon>
        <taxon>Archelosauria</taxon>
        <taxon>Archosauria</taxon>
        <taxon>Dinosauria</taxon>
        <taxon>Saurischia</taxon>
        <taxon>Theropoda</taxon>
        <taxon>Coelurosauria</taxon>
        <taxon>Aves</taxon>
        <taxon>Neognathae</taxon>
        <taxon>Neoaves</taxon>
        <taxon>Telluraves</taxon>
        <taxon>Australaves</taxon>
        <taxon>Passeriformes</taxon>
        <taxon>Sylvioidea</taxon>
        <taxon>Zosteropidae</taxon>
        <taxon>Zosterops</taxon>
    </lineage>
</organism>
<keyword evidence="6" id="KW-0255">Endonuclease</keyword>
<dbReference type="InterPro" id="IPR010661">
    <property type="entry name" value="RVT_thumb"/>
</dbReference>
<dbReference type="Gene3D" id="3.30.70.270">
    <property type="match status" value="1"/>
</dbReference>
<dbReference type="GO" id="GO:0035613">
    <property type="term" value="F:RNA stem-loop binding"/>
    <property type="evidence" value="ECO:0007669"/>
    <property type="project" value="TreeGrafter"/>
</dbReference>
<feature type="domain" description="Reverse transcriptase" evidence="9">
    <location>
        <begin position="1"/>
        <end position="59"/>
    </location>
</feature>
<dbReference type="Gene3D" id="3.30.420.10">
    <property type="entry name" value="Ribonuclease H-like superfamily/Ribonuclease H"/>
    <property type="match status" value="2"/>
</dbReference>
<evidence type="ECO:0000256" key="5">
    <source>
        <dbReference type="ARBA" id="ARBA00022722"/>
    </source>
</evidence>
<accession>A0A8K1D6U3</accession>
<proteinExistence type="inferred from homology"/>
<dbReference type="GO" id="GO:0015074">
    <property type="term" value="P:DNA integration"/>
    <property type="evidence" value="ECO:0007669"/>
    <property type="project" value="InterPro"/>
</dbReference>
<evidence type="ECO:0000313" key="11">
    <source>
        <dbReference type="EMBL" id="TRZ06245.1"/>
    </source>
</evidence>
<keyword evidence="3" id="KW-0808">Transferase</keyword>
<comment type="similarity">
    <text evidence="1">Belongs to the beta type-B retroviral polymerase family. HERV class-II K(HML-2) pol subfamily.</text>
</comment>
<dbReference type="InterPro" id="IPR043128">
    <property type="entry name" value="Rev_trsase/Diguanyl_cyclase"/>
</dbReference>
<reference evidence="11" key="1">
    <citation type="submission" date="2019-04" db="EMBL/GenBank/DDBJ databases">
        <title>Genome assembly of Zosterops borbonicus 15179.</title>
        <authorList>
            <person name="Leroy T."/>
            <person name="Anselmetti Y."/>
            <person name="Tilak M.-K."/>
            <person name="Nabholz B."/>
        </authorList>
    </citation>
    <scope>NUCLEOTIDE SEQUENCE</scope>
    <source>
        <strain evidence="11">HGM_15179</strain>
        <tissue evidence="11">Muscle</tissue>
    </source>
</reference>
<keyword evidence="7" id="KW-0378">Hydrolase</keyword>
<dbReference type="GO" id="GO:0003964">
    <property type="term" value="F:RNA-directed DNA polymerase activity"/>
    <property type="evidence" value="ECO:0007669"/>
    <property type="project" value="UniProtKB-KW"/>
</dbReference>
<sequence length="591" mass="67062">APKAIILHFMDDVLVCAPDNNVLQHALDLTVDALIAAGFELQQEKVQRMPPWSFLGLEITSRTIRPQKLVIKEDPRTLADLQRLCGYLNWVRPWLGITTEDLVPLFNLLRGGEELNSPKVLTQEARLAIEKVQSAMSNRQAHRCLPDLPFKFIVLGRLTHIYGVIFQWDKDKGQRDPLLTTEWVFLSHLLSKSITKPQELVAQLIRKARGRLREMVGCDFSYIHLPLKLSSGKFTKEMLEQLLQENEALQFALDSYPGQISIHSPAHKFLNSELKFVLKDKLSRKPLKALTVFTTMSGASHRSVVTWKDPQTQQWESDIEEVEGSPQIDELAVVVRAFEMFSEPFILIADSAYVAGVVSRAENLVLREISNPNLFNFLSKLIYLISHQEQPYYVMHVRSHTDLPGFIAEGSRVNPRGLSSCEVWQTDVTHIPQFDRLKYVHVSVDIYSGAVYASAHTGKATDAQKHLVQAFSMLGIPKVIKTDNGPTYTSKAFDQFLQQWGVEHKQGIPDSPTGQAIIERTHHSLKRVLEQQRGDSRVLAPQLRLCKALFTVNFLNCSFENLNPPVVHHFSQNVSLQLREHLPVVVKNLET</sequence>
<dbReference type="Pfam" id="PF06817">
    <property type="entry name" value="RVT_thumb"/>
    <property type="match status" value="1"/>
</dbReference>
<dbReference type="InterPro" id="IPR036397">
    <property type="entry name" value="RNaseH_sf"/>
</dbReference>
<dbReference type="PROSITE" id="PS50994">
    <property type="entry name" value="INTEGRASE"/>
    <property type="match status" value="1"/>
</dbReference>
<gene>
    <name evidence="11" type="ORF">HGM15179_020861</name>
</gene>
<evidence type="ECO:0000256" key="3">
    <source>
        <dbReference type="ARBA" id="ARBA00022679"/>
    </source>
</evidence>
<dbReference type="InterPro" id="IPR043502">
    <property type="entry name" value="DNA/RNA_pol_sf"/>
</dbReference>
<dbReference type="GO" id="GO:0004523">
    <property type="term" value="F:RNA-DNA hybrid ribonuclease activity"/>
    <property type="evidence" value="ECO:0007669"/>
    <property type="project" value="UniProtKB-EC"/>
</dbReference>
<evidence type="ECO:0000256" key="8">
    <source>
        <dbReference type="ARBA" id="ARBA00022918"/>
    </source>
</evidence>
<evidence type="ECO:0000256" key="6">
    <source>
        <dbReference type="ARBA" id="ARBA00022759"/>
    </source>
</evidence>
<feature type="non-terminal residue" evidence="11">
    <location>
        <position position="1"/>
    </location>
</feature>
<dbReference type="PROSITE" id="PS50878">
    <property type="entry name" value="RT_POL"/>
    <property type="match status" value="1"/>
</dbReference>
<keyword evidence="8" id="KW-0695">RNA-directed DNA polymerase</keyword>
<dbReference type="Proteomes" id="UP000796761">
    <property type="component" value="Unassembled WGS sequence"/>
</dbReference>
<dbReference type="InterPro" id="IPR001584">
    <property type="entry name" value="Integrase_cat-core"/>
</dbReference>
<dbReference type="EC" id="3.1.26.4" evidence="2"/>